<protein>
    <submittedName>
        <fullName evidence="3">PepSY domain-containing protein</fullName>
    </submittedName>
</protein>
<evidence type="ECO:0000313" key="4">
    <source>
        <dbReference type="Proteomes" id="UP001241758"/>
    </source>
</evidence>
<dbReference type="Pfam" id="PF03413">
    <property type="entry name" value="PepSY"/>
    <property type="match status" value="2"/>
</dbReference>
<feature type="domain" description="PepSY" evidence="2">
    <location>
        <begin position="48"/>
        <end position="88"/>
    </location>
</feature>
<name>A0ABT6X0Y2_9ACTN</name>
<feature type="signal peptide" evidence="1">
    <location>
        <begin position="1"/>
        <end position="35"/>
    </location>
</feature>
<reference evidence="3 4" key="1">
    <citation type="submission" date="2023-05" db="EMBL/GenBank/DDBJ databases">
        <title>Actinoplanes sp. NEAU-A12 genome sequencing.</title>
        <authorList>
            <person name="Wang Z.-S."/>
        </authorList>
    </citation>
    <scope>NUCLEOTIDE SEQUENCE [LARGE SCALE GENOMIC DNA]</scope>
    <source>
        <strain evidence="3 4">NEAU-A12</strain>
    </source>
</reference>
<feature type="chain" id="PRO_5045604815" evidence="1">
    <location>
        <begin position="36"/>
        <end position="174"/>
    </location>
</feature>
<feature type="domain" description="PepSY" evidence="2">
    <location>
        <begin position="117"/>
        <end position="162"/>
    </location>
</feature>
<dbReference type="EMBL" id="JASCTH010000051">
    <property type="protein sequence ID" value="MDI6105674.1"/>
    <property type="molecule type" value="Genomic_DNA"/>
</dbReference>
<evidence type="ECO:0000259" key="2">
    <source>
        <dbReference type="Pfam" id="PF03413"/>
    </source>
</evidence>
<dbReference type="RefSeq" id="WP_282767142.1">
    <property type="nucleotide sequence ID" value="NZ_JASCTH010000051.1"/>
</dbReference>
<keyword evidence="4" id="KW-1185">Reference proteome</keyword>
<dbReference type="Proteomes" id="UP001241758">
    <property type="component" value="Unassembled WGS sequence"/>
</dbReference>
<evidence type="ECO:0000313" key="3">
    <source>
        <dbReference type="EMBL" id="MDI6105674.1"/>
    </source>
</evidence>
<accession>A0ABT6X0Y2</accession>
<dbReference type="PROSITE" id="PS51318">
    <property type="entry name" value="TAT"/>
    <property type="match status" value="1"/>
</dbReference>
<evidence type="ECO:0000256" key="1">
    <source>
        <dbReference type="SAM" id="SignalP"/>
    </source>
</evidence>
<comment type="caution">
    <text evidence="3">The sequence shown here is derived from an EMBL/GenBank/DDBJ whole genome shotgun (WGS) entry which is preliminary data.</text>
</comment>
<sequence length="174" mass="17443">MNTGKLRSKRVIIAGVAVAAALGAGGTVLATAASADEVAGGDRDRIGNAATQAVPGTVVEVEESDDQGEAYEVEVRKADGAEVTVILDKDLKVLSQEAEGPDGADGPVLTAEQRTSAETAARDAVGGGTVLDVEAAGVGGTAAYEAEVSDAAGKEWDVELDAAFKVLTKTADDD</sequence>
<dbReference type="Gene3D" id="3.30.505.20">
    <property type="match status" value="2"/>
</dbReference>
<keyword evidence="1" id="KW-0732">Signal</keyword>
<dbReference type="InterPro" id="IPR025711">
    <property type="entry name" value="PepSY"/>
</dbReference>
<organism evidence="3 4">
    <name type="scientific">Actinoplanes sandaracinus</name>
    <dbReference type="NCBI Taxonomy" id="3045177"/>
    <lineage>
        <taxon>Bacteria</taxon>
        <taxon>Bacillati</taxon>
        <taxon>Actinomycetota</taxon>
        <taxon>Actinomycetes</taxon>
        <taxon>Micromonosporales</taxon>
        <taxon>Micromonosporaceae</taxon>
        <taxon>Actinoplanes</taxon>
    </lineage>
</organism>
<gene>
    <name evidence="3" type="ORF">QLQ12_44545</name>
</gene>
<dbReference type="InterPro" id="IPR006311">
    <property type="entry name" value="TAT_signal"/>
</dbReference>
<proteinExistence type="predicted"/>